<organism evidence="1 2">
    <name type="scientific">Penicillium italicum</name>
    <name type="common">Blue mold</name>
    <dbReference type="NCBI Taxonomy" id="40296"/>
    <lineage>
        <taxon>Eukaryota</taxon>
        <taxon>Fungi</taxon>
        <taxon>Dikarya</taxon>
        <taxon>Ascomycota</taxon>
        <taxon>Pezizomycotina</taxon>
        <taxon>Eurotiomycetes</taxon>
        <taxon>Eurotiomycetidae</taxon>
        <taxon>Eurotiales</taxon>
        <taxon>Aspergillaceae</taxon>
        <taxon>Penicillium</taxon>
    </lineage>
</organism>
<comment type="caution">
    <text evidence="1">The sequence shown here is derived from an EMBL/GenBank/DDBJ whole genome shotgun (WGS) entry which is preliminary data.</text>
</comment>
<evidence type="ECO:0000313" key="2">
    <source>
        <dbReference type="Proteomes" id="UP000030104"/>
    </source>
</evidence>
<evidence type="ECO:0000313" key="1">
    <source>
        <dbReference type="EMBL" id="KGO63851.1"/>
    </source>
</evidence>
<dbReference type="STRING" id="40296.A0A0A2KAD3"/>
<dbReference type="OMA" id="EWARVAC"/>
<dbReference type="AlphaFoldDB" id="A0A0A2KAD3"/>
<proteinExistence type="predicted"/>
<dbReference type="Proteomes" id="UP000030104">
    <property type="component" value="Unassembled WGS sequence"/>
</dbReference>
<sequence length="232" mass="26577">MVIEDSKRTQWRRMCDNMADLIERNLETDGFRYWGIAMYRTTYKSDADWAKFLDRFMGSVRTEPESDDGLDMLDSFRPVVMEDAHRFDGATPDQIRDASKEWARVACEKEQGVPNKRAESAYSARYRLCIMVDEEALQSVLDIPTEDLEAYNTTGFVILINGRWPPEWDPEELAAGGGPDDGHEPVYGCTLDEVGWMKVRYGEAQTGASSRMTDDGDWSVEYRRPPAIGFHF</sequence>
<accession>A0A0A2KAD3</accession>
<dbReference type="HOGENOM" id="CLU_072615_3_0_1"/>
<protein>
    <submittedName>
        <fullName evidence="1">Uncharacterized protein</fullName>
    </submittedName>
</protein>
<gene>
    <name evidence="1" type="ORF">PITC_054770</name>
</gene>
<dbReference type="OrthoDB" id="4424523at2759"/>
<dbReference type="PhylomeDB" id="A0A0A2KAD3"/>
<dbReference type="EMBL" id="JQGA01001615">
    <property type="protein sequence ID" value="KGO63851.1"/>
    <property type="molecule type" value="Genomic_DNA"/>
</dbReference>
<keyword evidence="2" id="KW-1185">Reference proteome</keyword>
<name>A0A0A2KAD3_PENIT</name>
<reference evidence="1 2" key="1">
    <citation type="journal article" date="2015" name="Mol. Plant Microbe Interact.">
        <title>Genome, transcriptome, and functional analyses of Penicillium expansum provide new insights into secondary metabolism and pathogenicity.</title>
        <authorList>
            <person name="Ballester A.R."/>
            <person name="Marcet-Houben M."/>
            <person name="Levin E."/>
            <person name="Sela N."/>
            <person name="Selma-Lazaro C."/>
            <person name="Carmona L."/>
            <person name="Wisniewski M."/>
            <person name="Droby S."/>
            <person name="Gonzalez-Candelas L."/>
            <person name="Gabaldon T."/>
        </authorList>
    </citation>
    <scope>NUCLEOTIDE SEQUENCE [LARGE SCALE GENOMIC DNA]</scope>
    <source>
        <strain evidence="1 2">PHI-1</strain>
    </source>
</reference>